<dbReference type="PANTHER" id="PTHR30055:SF234">
    <property type="entry name" value="HTH-TYPE TRANSCRIPTIONAL REGULATOR BETI"/>
    <property type="match status" value="1"/>
</dbReference>
<dbReference type="Proteomes" id="UP000634522">
    <property type="component" value="Unassembled WGS sequence"/>
</dbReference>
<evidence type="ECO:0000256" key="4">
    <source>
        <dbReference type="PROSITE-ProRule" id="PRU00335"/>
    </source>
</evidence>
<keyword evidence="1" id="KW-0805">Transcription regulation</keyword>
<sequence length="225" mass="24699">MTSKKTVREGEKGSGRLPAPRKVPSQSRSRSLVAALVEACLQILDKEGAEALTVNRLSEVSGVAVGSIYQYFPNKDAVVSLAFDHILHEEATVHVPALRQRVVGLPLDAALREILGNMIRQELRLHRLNAEFHLKYHPELQVGLRLGPYESTSQYVDEAWGAFVNLYVPDLDPARRDMAAYMLGMASRATIRVALEDAPERVSRPEFLDCLVAMALGALGVNASA</sequence>
<dbReference type="InterPro" id="IPR009057">
    <property type="entry name" value="Homeodomain-like_sf"/>
</dbReference>
<dbReference type="PRINTS" id="PR00455">
    <property type="entry name" value="HTHTETR"/>
</dbReference>
<dbReference type="InterPro" id="IPR050109">
    <property type="entry name" value="HTH-type_TetR-like_transc_reg"/>
</dbReference>
<feature type="domain" description="HTH tetR-type" evidence="6">
    <location>
        <begin position="30"/>
        <end position="90"/>
    </location>
</feature>
<organism evidence="7 8">
    <name type="scientific">Aromatoleum toluolicum</name>
    <dbReference type="NCBI Taxonomy" id="90060"/>
    <lineage>
        <taxon>Bacteria</taxon>
        <taxon>Pseudomonadati</taxon>
        <taxon>Pseudomonadota</taxon>
        <taxon>Betaproteobacteria</taxon>
        <taxon>Rhodocyclales</taxon>
        <taxon>Rhodocyclaceae</taxon>
        <taxon>Aromatoleum</taxon>
    </lineage>
</organism>
<accession>A0ABX1NJE6</accession>
<dbReference type="EMBL" id="WTVS01000044">
    <property type="protein sequence ID" value="NMF99420.1"/>
    <property type="molecule type" value="Genomic_DNA"/>
</dbReference>
<keyword evidence="8" id="KW-1185">Reference proteome</keyword>
<dbReference type="Pfam" id="PF00440">
    <property type="entry name" value="TetR_N"/>
    <property type="match status" value="1"/>
</dbReference>
<feature type="region of interest" description="Disordered" evidence="5">
    <location>
        <begin position="1"/>
        <end position="26"/>
    </location>
</feature>
<evidence type="ECO:0000256" key="2">
    <source>
        <dbReference type="ARBA" id="ARBA00023125"/>
    </source>
</evidence>
<protein>
    <submittedName>
        <fullName evidence="7">TetR family transcriptional regulator</fullName>
    </submittedName>
</protein>
<proteinExistence type="predicted"/>
<feature type="compositionally biased region" description="Basic and acidic residues" evidence="5">
    <location>
        <begin position="1"/>
        <end position="14"/>
    </location>
</feature>
<dbReference type="PANTHER" id="PTHR30055">
    <property type="entry name" value="HTH-TYPE TRANSCRIPTIONAL REGULATOR RUTR"/>
    <property type="match status" value="1"/>
</dbReference>
<evidence type="ECO:0000256" key="3">
    <source>
        <dbReference type="ARBA" id="ARBA00023163"/>
    </source>
</evidence>
<dbReference type="RefSeq" id="WP_169142024.1">
    <property type="nucleotide sequence ID" value="NZ_WTVS01000044.1"/>
</dbReference>
<keyword evidence="2 4" id="KW-0238">DNA-binding</keyword>
<dbReference type="PROSITE" id="PS50977">
    <property type="entry name" value="HTH_TETR_2"/>
    <property type="match status" value="1"/>
</dbReference>
<reference evidence="7 8" key="1">
    <citation type="submission" date="2019-12" db="EMBL/GenBank/DDBJ databases">
        <title>Comparative genomics gives insights into the taxonomy of the Azoarcus-Aromatoleum group and reveals separate origins of nif in the plant-associated Azoarcus and non-plant-associated Aromatoleum sub-groups.</title>
        <authorList>
            <person name="Lafos M."/>
            <person name="Maluk M."/>
            <person name="Batista M."/>
            <person name="Junghare M."/>
            <person name="Carmona M."/>
            <person name="Faoro H."/>
            <person name="Cruz L.M."/>
            <person name="Battistoni F."/>
            <person name="De Souza E."/>
            <person name="Pedrosa F."/>
            <person name="Chen W.-M."/>
            <person name="Poole P.S."/>
            <person name="Dixon R.A."/>
            <person name="James E.K."/>
        </authorList>
    </citation>
    <scope>NUCLEOTIDE SEQUENCE [LARGE SCALE GENOMIC DNA]</scope>
    <source>
        <strain evidence="7 8">T</strain>
    </source>
</reference>
<comment type="caution">
    <text evidence="7">The sequence shown here is derived from an EMBL/GenBank/DDBJ whole genome shotgun (WGS) entry which is preliminary data.</text>
</comment>
<evidence type="ECO:0000256" key="5">
    <source>
        <dbReference type="SAM" id="MobiDB-lite"/>
    </source>
</evidence>
<name>A0ABX1NJE6_9RHOO</name>
<keyword evidence="3" id="KW-0804">Transcription</keyword>
<dbReference type="InterPro" id="IPR001647">
    <property type="entry name" value="HTH_TetR"/>
</dbReference>
<evidence type="ECO:0000256" key="1">
    <source>
        <dbReference type="ARBA" id="ARBA00023015"/>
    </source>
</evidence>
<evidence type="ECO:0000313" key="7">
    <source>
        <dbReference type="EMBL" id="NMF99420.1"/>
    </source>
</evidence>
<dbReference type="SUPFAM" id="SSF46689">
    <property type="entry name" value="Homeodomain-like"/>
    <property type="match status" value="1"/>
</dbReference>
<evidence type="ECO:0000259" key="6">
    <source>
        <dbReference type="PROSITE" id="PS50977"/>
    </source>
</evidence>
<gene>
    <name evidence="7" type="ORF">GPA27_18740</name>
</gene>
<dbReference type="Gene3D" id="1.10.357.10">
    <property type="entry name" value="Tetracycline Repressor, domain 2"/>
    <property type="match status" value="1"/>
</dbReference>
<feature type="DNA-binding region" description="H-T-H motif" evidence="4">
    <location>
        <begin position="53"/>
        <end position="72"/>
    </location>
</feature>
<evidence type="ECO:0000313" key="8">
    <source>
        <dbReference type="Proteomes" id="UP000634522"/>
    </source>
</evidence>